<evidence type="ECO:0000313" key="6">
    <source>
        <dbReference type="Proteomes" id="UP000008953"/>
    </source>
</evidence>
<keyword evidence="2" id="KW-0184">Conjugation</keyword>
<organism evidence="5 6">
    <name type="scientific">Roseburia intestinalis XB6B4</name>
    <dbReference type="NCBI Taxonomy" id="718255"/>
    <lineage>
        <taxon>Bacteria</taxon>
        <taxon>Bacillati</taxon>
        <taxon>Bacillota</taxon>
        <taxon>Clostridia</taxon>
        <taxon>Lachnospirales</taxon>
        <taxon>Lachnospiraceae</taxon>
        <taxon>Roseburia</taxon>
    </lineage>
</organism>
<feature type="region of interest" description="Disordered" evidence="3">
    <location>
        <begin position="372"/>
        <end position="406"/>
    </location>
</feature>
<protein>
    <submittedName>
        <fullName evidence="5">Plasmid mobilization system relaxase</fullName>
    </submittedName>
</protein>
<dbReference type="Gene3D" id="3.30.930.30">
    <property type="match status" value="1"/>
</dbReference>
<dbReference type="InterPro" id="IPR005053">
    <property type="entry name" value="MobA_MobL"/>
</dbReference>
<evidence type="ECO:0000256" key="2">
    <source>
        <dbReference type="ARBA" id="ARBA00022971"/>
    </source>
</evidence>
<proteinExistence type="inferred from homology"/>
<feature type="domain" description="MobA/MobL protein" evidence="4">
    <location>
        <begin position="28"/>
        <end position="318"/>
    </location>
</feature>
<accession>D4KYG0</accession>
<dbReference type="KEGG" id="rix:RO1_18410"/>
<dbReference type="Pfam" id="PF03389">
    <property type="entry name" value="MobA_MobL"/>
    <property type="match status" value="1"/>
</dbReference>
<dbReference type="PATRIC" id="fig|718255.3.peg.3018"/>
<reference evidence="5 6" key="2">
    <citation type="submission" date="2010-03" db="EMBL/GenBank/DDBJ databases">
        <authorList>
            <person name="Pajon A."/>
        </authorList>
    </citation>
    <scope>NUCLEOTIDE SEQUENCE [LARGE SCALE GENOMIC DNA]</scope>
    <source>
        <strain evidence="5 6">XB6B4</strain>
    </source>
</reference>
<gene>
    <name evidence="5" type="ORF">RO1_18410</name>
</gene>
<evidence type="ECO:0000313" key="5">
    <source>
        <dbReference type="EMBL" id="CBL12400.1"/>
    </source>
</evidence>
<evidence type="ECO:0000256" key="1">
    <source>
        <dbReference type="ARBA" id="ARBA00010873"/>
    </source>
</evidence>
<dbReference type="HOGENOM" id="CLU_034362_0_0_9"/>
<evidence type="ECO:0000256" key="3">
    <source>
        <dbReference type="SAM" id="MobiDB-lite"/>
    </source>
</evidence>
<dbReference type="EMBL" id="FP929050">
    <property type="protein sequence ID" value="CBL12400.1"/>
    <property type="molecule type" value="Genomic_DNA"/>
</dbReference>
<dbReference type="Proteomes" id="UP000008953">
    <property type="component" value="Chromosome"/>
</dbReference>
<reference evidence="5 6" key="1">
    <citation type="submission" date="2010-03" db="EMBL/GenBank/DDBJ databases">
        <title>The genome sequence of Roseburia intestinalis XB6B4.</title>
        <authorList>
            <consortium name="metaHIT consortium -- http://www.metahit.eu/"/>
            <person name="Pajon A."/>
            <person name="Turner K."/>
            <person name="Parkhill J."/>
            <person name="Bernalier A."/>
        </authorList>
    </citation>
    <scope>NUCLEOTIDE SEQUENCE [LARGE SCALE GENOMIC DNA]</scope>
    <source>
        <strain evidence="5 6">XB6B4</strain>
    </source>
</reference>
<sequence length="584" mass="68002">MPDTAERGNRIMAIFHFTVKIVGRSKGKSVISASAYLNGDVMKNEETGRISYYTSKKEVVYTSLMMCENAPPEWLHVPEENIKRFQQSIRYKRADDKDAALEKFKITFQKQRLWNEVLKIEKNADAQLGRSFEFSLPKEWSRQEQIDYTTEYIQKTFVDKGMCADWSIHDKNDGNPHVHLLVTMRPFNPDHSWGNKEVKDWDFVRDTDGNIVVDESHPDWWQDKKNPDRHGIRIPVLDENGVQKVGARNRKQWKRVLTDATGWNNPKNCELWRSEWAGMCNRHLSIDNQIDHRSYERQGKLKVPMIHEGADARKIDEKYLTGQIRKGSWKVEENRMIKKQNALLQKVIATFGKVSGALSMWREWLNDIRRKQRSNSHDGSNDYTDRGTAEYHGRDASGDTGKGREADVLSGAGRTIAAIRERIIRAASNLAGYRRTADASGRKGRPDTATYRRESAMAGISTEIKQREPIITETEQRITDIEQQIEKARDIDDRIRKLKERRSTGRTANADRADAGRTRPERPDYREIENADRRIADLEREVKQREQSREHSSLKERLEENKRIIAERERENARCRNHDRGMSR</sequence>
<name>D4KYG0_9FIRM</name>
<evidence type="ECO:0000259" key="4">
    <source>
        <dbReference type="Pfam" id="PF03389"/>
    </source>
</evidence>
<dbReference type="AlphaFoldDB" id="D4KYG0"/>
<feature type="region of interest" description="Disordered" evidence="3">
    <location>
        <begin position="497"/>
        <end position="584"/>
    </location>
</feature>
<feature type="compositionally biased region" description="Basic and acidic residues" evidence="3">
    <location>
        <begin position="509"/>
        <end position="584"/>
    </location>
</feature>
<comment type="similarity">
    <text evidence="1">Belongs to the MobA/MobL family.</text>
</comment>